<sequence>MHSDKKASDDARDVDAKSPERFARSYRPFVSERSRPGRFVDKLPCPALAGLLVAHAKSRRMNGSASRVGDGALGWLGIALGQRAQNPADSEVVVHPGTAATHLQHRTRAAQLTALDGSATGEVAVLASSLASTSIERTPDHHQQHPQDGHRPDPVHHRYHTRRPHCFRTGHHIIGRQPKPQRDTIDTSPSSYMNFNIYIFQDKKYSTWRH</sequence>
<comment type="caution">
    <text evidence="2">The sequence shown here is derived from an EMBL/GenBank/DDBJ whole genome shotgun (WGS) entry which is preliminary data.</text>
</comment>
<dbReference type="EMBL" id="LSBI01000007">
    <property type="protein sequence ID" value="OAQ85713.1"/>
    <property type="molecule type" value="Genomic_DNA"/>
</dbReference>
<organism evidence="2 3">
    <name type="scientific">Purpureocillium lilacinum</name>
    <name type="common">Paecilomyces lilacinus</name>
    <dbReference type="NCBI Taxonomy" id="33203"/>
    <lineage>
        <taxon>Eukaryota</taxon>
        <taxon>Fungi</taxon>
        <taxon>Dikarya</taxon>
        <taxon>Ascomycota</taxon>
        <taxon>Pezizomycotina</taxon>
        <taxon>Sordariomycetes</taxon>
        <taxon>Hypocreomycetidae</taxon>
        <taxon>Hypocreales</taxon>
        <taxon>Ophiocordycipitaceae</taxon>
        <taxon>Purpureocillium</taxon>
    </lineage>
</organism>
<proteinExistence type="predicted"/>
<feature type="compositionally biased region" description="Basic and acidic residues" evidence="1">
    <location>
        <begin position="137"/>
        <end position="156"/>
    </location>
</feature>
<name>A0A179H829_PURLI</name>
<evidence type="ECO:0000256" key="1">
    <source>
        <dbReference type="SAM" id="MobiDB-lite"/>
    </source>
</evidence>
<accession>A0A179H829</accession>
<evidence type="ECO:0000313" key="3">
    <source>
        <dbReference type="Proteomes" id="UP000078340"/>
    </source>
</evidence>
<feature type="region of interest" description="Disordered" evidence="1">
    <location>
        <begin position="136"/>
        <end position="159"/>
    </location>
</feature>
<dbReference type="Proteomes" id="UP000078340">
    <property type="component" value="Unassembled WGS sequence"/>
</dbReference>
<dbReference type="AlphaFoldDB" id="A0A179H829"/>
<protein>
    <submittedName>
        <fullName evidence="2">Uncharacterized protein</fullName>
    </submittedName>
</protein>
<reference evidence="2 3" key="1">
    <citation type="submission" date="2016-02" db="EMBL/GenBank/DDBJ databases">
        <title>Biosynthesis of antibiotic leucinostatins and their inhibition on Phytophthora in bio-control Purpureocillium lilacinum.</title>
        <authorList>
            <person name="Wang G."/>
            <person name="Liu Z."/>
            <person name="Lin R."/>
            <person name="Li E."/>
            <person name="Mao Z."/>
            <person name="Ling J."/>
            <person name="Yin W."/>
            <person name="Xie B."/>
        </authorList>
    </citation>
    <scope>NUCLEOTIDE SEQUENCE [LARGE SCALE GENOMIC DNA]</scope>
    <source>
        <strain evidence="2">PLFJ-1</strain>
    </source>
</reference>
<gene>
    <name evidence="2" type="ORF">VFPFJ_08102</name>
</gene>
<evidence type="ECO:0000313" key="2">
    <source>
        <dbReference type="EMBL" id="OAQ85713.1"/>
    </source>
</evidence>